<dbReference type="SMART" id="SM00387">
    <property type="entry name" value="HATPase_c"/>
    <property type="match status" value="1"/>
</dbReference>
<evidence type="ECO:0000256" key="5">
    <source>
        <dbReference type="ARBA" id="ARBA00022741"/>
    </source>
</evidence>
<dbReference type="SUPFAM" id="SSF55874">
    <property type="entry name" value="ATPase domain of HSP90 chaperone/DNA topoisomerase II/histidine kinase"/>
    <property type="match status" value="1"/>
</dbReference>
<accession>A0ABX6KL74</accession>
<dbReference type="EMBL" id="CP050995">
    <property type="protein sequence ID" value="QIY89399.1"/>
    <property type="molecule type" value="Genomic_DNA"/>
</dbReference>
<evidence type="ECO:0000256" key="6">
    <source>
        <dbReference type="ARBA" id="ARBA00022777"/>
    </source>
</evidence>
<dbReference type="InterPro" id="IPR005467">
    <property type="entry name" value="His_kinase_dom"/>
</dbReference>
<feature type="transmembrane region" description="Helical" evidence="10">
    <location>
        <begin position="21"/>
        <end position="43"/>
    </location>
</feature>
<evidence type="ECO:0000256" key="7">
    <source>
        <dbReference type="ARBA" id="ARBA00022840"/>
    </source>
</evidence>
<keyword evidence="10" id="KW-0472">Membrane</keyword>
<dbReference type="GO" id="GO:0016301">
    <property type="term" value="F:kinase activity"/>
    <property type="evidence" value="ECO:0007669"/>
    <property type="project" value="UniProtKB-KW"/>
</dbReference>
<keyword evidence="8" id="KW-0902">Two-component regulatory system</keyword>
<dbReference type="CDD" id="cd16917">
    <property type="entry name" value="HATPase_UhpB-NarQ-NarX-like"/>
    <property type="match status" value="1"/>
</dbReference>
<dbReference type="PANTHER" id="PTHR24421:SF10">
    <property type="entry name" value="NITRATE_NITRITE SENSOR PROTEIN NARQ"/>
    <property type="match status" value="1"/>
</dbReference>
<evidence type="ECO:0000256" key="9">
    <source>
        <dbReference type="SAM" id="Coils"/>
    </source>
</evidence>
<keyword evidence="4" id="KW-0808">Transferase</keyword>
<gene>
    <name evidence="12" type="ORF">FOB44_01480</name>
</gene>
<keyword evidence="3" id="KW-0597">Phosphoprotein</keyword>
<keyword evidence="5" id="KW-0547">Nucleotide-binding</keyword>
<dbReference type="RefSeq" id="WP_168237385.1">
    <property type="nucleotide sequence ID" value="NZ_CP050995.1"/>
</dbReference>
<evidence type="ECO:0000256" key="8">
    <source>
        <dbReference type="ARBA" id="ARBA00023012"/>
    </source>
</evidence>
<comment type="catalytic activity">
    <reaction evidence="1">
        <text>ATP + protein L-histidine = ADP + protein N-phospho-L-histidine.</text>
        <dbReference type="EC" id="2.7.13.3"/>
    </reaction>
</comment>
<organism evidence="12 13">
    <name type="scientific">Chryseobacterium gallinarum</name>
    <dbReference type="NCBI Taxonomy" id="1324352"/>
    <lineage>
        <taxon>Bacteria</taxon>
        <taxon>Pseudomonadati</taxon>
        <taxon>Bacteroidota</taxon>
        <taxon>Flavobacteriia</taxon>
        <taxon>Flavobacteriales</taxon>
        <taxon>Weeksellaceae</taxon>
        <taxon>Chryseobacterium group</taxon>
        <taxon>Chryseobacterium</taxon>
    </lineage>
</organism>
<evidence type="ECO:0000256" key="3">
    <source>
        <dbReference type="ARBA" id="ARBA00022553"/>
    </source>
</evidence>
<keyword evidence="10" id="KW-1133">Transmembrane helix</keyword>
<feature type="coiled-coil region" evidence="9">
    <location>
        <begin position="398"/>
        <end position="425"/>
    </location>
</feature>
<evidence type="ECO:0000313" key="13">
    <source>
        <dbReference type="Proteomes" id="UP000501570"/>
    </source>
</evidence>
<keyword evidence="10" id="KW-0812">Transmembrane</keyword>
<dbReference type="InterPro" id="IPR036890">
    <property type="entry name" value="HATPase_C_sf"/>
</dbReference>
<feature type="transmembrane region" description="Helical" evidence="10">
    <location>
        <begin position="443"/>
        <end position="463"/>
    </location>
</feature>
<dbReference type="PROSITE" id="PS50109">
    <property type="entry name" value="HIS_KIN"/>
    <property type="match status" value="1"/>
</dbReference>
<dbReference type="Gene3D" id="3.30.565.10">
    <property type="entry name" value="Histidine kinase-like ATPase, C-terminal domain"/>
    <property type="match status" value="1"/>
</dbReference>
<dbReference type="InterPro" id="IPR011990">
    <property type="entry name" value="TPR-like_helical_dom_sf"/>
</dbReference>
<protein>
    <recommendedName>
        <fullName evidence="2">histidine kinase</fullName>
        <ecNumber evidence="2">2.7.13.3</ecNumber>
    </recommendedName>
</protein>
<dbReference type="Gene3D" id="1.25.40.10">
    <property type="entry name" value="Tetratricopeptide repeat domain"/>
    <property type="match status" value="1"/>
</dbReference>
<evidence type="ECO:0000256" key="10">
    <source>
        <dbReference type="SAM" id="Phobius"/>
    </source>
</evidence>
<dbReference type="SUPFAM" id="SSF48452">
    <property type="entry name" value="TPR-like"/>
    <property type="match status" value="2"/>
</dbReference>
<proteinExistence type="predicted"/>
<dbReference type="Gene3D" id="1.20.5.1930">
    <property type="match status" value="1"/>
</dbReference>
<dbReference type="Pfam" id="PF02518">
    <property type="entry name" value="HATPase_c"/>
    <property type="match status" value="1"/>
</dbReference>
<keyword evidence="13" id="KW-1185">Reference proteome</keyword>
<feature type="domain" description="Histidine kinase" evidence="11">
    <location>
        <begin position="499"/>
        <end position="692"/>
    </location>
</feature>
<sequence length="692" mass="79762">MPLTKHHHFSEKAVSFVPANGKFFFVVFTLLYFIPFKMLAQYIPLDVKSYKKSMESLLKANTSDSTKARACFELSYYWTNKEITKAKEYLNKAGQLSKNNSFLRAINYYYLGNYYHQQNKALAKQMYSQADNLLGKHNIPEAYKYRFWSWYGYSKIVNEEDNDVERLNIIVNKALPMAQKSRDRGLEGICYGTMAVIFNNSVRIQKAEEYFFKSIYLLKKSPYKSFLVDMYSRAARNYMVQVNRATEDSLEMQPVKERLPLAKNMLDSARTYLANFTTSTAAIEYYKYNAKYLRLLKQFNKANKNLDSAVVLARTNNLPYDLEILQLHKYQVYSDQGKYKKAKAIILSLLKNPSGIYYRENKLIYYYELSLTYARLGDYKNAYYWTLQTDKLDGTLNLAREREAIDKMDLKYKTAENEKKIIRLESEKKQALLAGKNNRLTSWLLAVGCLLFICIAGYSILLYRKNKKISKQQLKDIQQQQEIKLAQAMLQSQEEERNRMARDLHDGVGSMLAGIKINLSGIAAEVDKSYIQCINDTMRQLDNSVTELRRIAHNLVPDILLRYGLEEALQELAETLISPKTSIDLQCLNIKTDIAIGIQLSIYRIIQELLSNAVKHADASNILVQCSQNEHIFMIAVEDDGKGFDTEDTGAHRGIGISNIKNRVAYLNGTISYSRGKNQTGTIVNIELYVTT</sequence>
<evidence type="ECO:0000256" key="4">
    <source>
        <dbReference type="ARBA" id="ARBA00022679"/>
    </source>
</evidence>
<keyword evidence="6 12" id="KW-0418">Kinase</keyword>
<dbReference type="InterPro" id="IPR050482">
    <property type="entry name" value="Sensor_HK_TwoCompSys"/>
</dbReference>
<dbReference type="Proteomes" id="UP000501570">
    <property type="component" value="Chromosome"/>
</dbReference>
<evidence type="ECO:0000256" key="1">
    <source>
        <dbReference type="ARBA" id="ARBA00000085"/>
    </source>
</evidence>
<evidence type="ECO:0000256" key="2">
    <source>
        <dbReference type="ARBA" id="ARBA00012438"/>
    </source>
</evidence>
<keyword evidence="7" id="KW-0067">ATP-binding</keyword>
<dbReference type="EC" id="2.7.13.3" evidence="2"/>
<keyword evidence="9" id="KW-0175">Coiled coil</keyword>
<evidence type="ECO:0000313" key="12">
    <source>
        <dbReference type="EMBL" id="QIY89399.1"/>
    </source>
</evidence>
<name>A0ABX6KL74_CHRGL</name>
<dbReference type="InterPro" id="IPR003594">
    <property type="entry name" value="HATPase_dom"/>
</dbReference>
<dbReference type="Pfam" id="PF07730">
    <property type="entry name" value="HisKA_3"/>
    <property type="match status" value="1"/>
</dbReference>
<reference evidence="12 13" key="1">
    <citation type="submission" date="2019-09" db="EMBL/GenBank/DDBJ databases">
        <title>FDA dAtabase for Regulatory Grade micrObial Sequences (FDA-ARGOS): Supporting development and validation of Infectious Disease Dx tests.</title>
        <authorList>
            <person name="Sciortino C."/>
            <person name="Tallon L."/>
            <person name="Sadzewicz L."/>
            <person name="Vavikolanu K."/>
            <person name="Mehta A."/>
            <person name="Aluvathingal J."/>
            <person name="Nadendla S."/>
            <person name="Nandy P."/>
            <person name="Geyer C."/>
            <person name="Yan Y."/>
            <person name="Sichtig H."/>
        </authorList>
    </citation>
    <scope>NUCLEOTIDE SEQUENCE [LARGE SCALE GENOMIC DNA]</scope>
    <source>
        <strain evidence="12 13">FDAARGOS_636</strain>
    </source>
</reference>
<dbReference type="PANTHER" id="PTHR24421">
    <property type="entry name" value="NITRATE/NITRITE SENSOR PROTEIN NARX-RELATED"/>
    <property type="match status" value="1"/>
</dbReference>
<evidence type="ECO:0000259" key="11">
    <source>
        <dbReference type="PROSITE" id="PS50109"/>
    </source>
</evidence>
<dbReference type="InterPro" id="IPR011712">
    <property type="entry name" value="Sig_transdc_His_kin_sub3_dim/P"/>
</dbReference>